<accession>A0A5J4TXL0</accession>
<dbReference type="EMBL" id="SNRW01023704">
    <property type="protein sequence ID" value="KAA6362810.1"/>
    <property type="molecule type" value="Genomic_DNA"/>
</dbReference>
<feature type="region of interest" description="Disordered" evidence="1">
    <location>
        <begin position="52"/>
        <end position="77"/>
    </location>
</feature>
<sequence>MVKKEIRRSIWDLIASTISSEKFIQEELIHTNHHNQLLLKVALNKQRKKAEIKKQKHNQVIMDGTGTSSIRHTKQKD</sequence>
<comment type="caution">
    <text evidence="2">The sequence shown here is derived from an EMBL/GenBank/DDBJ whole genome shotgun (WGS) entry which is preliminary data.</text>
</comment>
<evidence type="ECO:0000313" key="2">
    <source>
        <dbReference type="EMBL" id="KAA6362810.1"/>
    </source>
</evidence>
<organism evidence="2 3">
    <name type="scientific">Streblomastix strix</name>
    <dbReference type="NCBI Taxonomy" id="222440"/>
    <lineage>
        <taxon>Eukaryota</taxon>
        <taxon>Metamonada</taxon>
        <taxon>Preaxostyla</taxon>
        <taxon>Oxymonadida</taxon>
        <taxon>Streblomastigidae</taxon>
        <taxon>Streblomastix</taxon>
    </lineage>
</organism>
<dbReference type="AlphaFoldDB" id="A0A5J4TXL0"/>
<reference evidence="2 3" key="1">
    <citation type="submission" date="2019-03" db="EMBL/GenBank/DDBJ databases">
        <title>Single cell metagenomics reveals metabolic interactions within the superorganism composed of flagellate Streblomastix strix and complex community of Bacteroidetes bacteria on its surface.</title>
        <authorList>
            <person name="Treitli S.C."/>
            <person name="Kolisko M."/>
            <person name="Husnik F."/>
            <person name="Keeling P."/>
            <person name="Hampl V."/>
        </authorList>
    </citation>
    <scope>NUCLEOTIDE SEQUENCE [LARGE SCALE GENOMIC DNA]</scope>
    <source>
        <strain evidence="2">ST1C</strain>
    </source>
</reference>
<evidence type="ECO:0000313" key="3">
    <source>
        <dbReference type="Proteomes" id="UP000324800"/>
    </source>
</evidence>
<gene>
    <name evidence="2" type="ORF">EZS28_041663</name>
</gene>
<evidence type="ECO:0000256" key="1">
    <source>
        <dbReference type="SAM" id="MobiDB-lite"/>
    </source>
</evidence>
<protein>
    <submittedName>
        <fullName evidence="2">Uncharacterized protein</fullName>
    </submittedName>
</protein>
<proteinExistence type="predicted"/>
<name>A0A5J4TXL0_9EUKA</name>
<dbReference type="Proteomes" id="UP000324800">
    <property type="component" value="Unassembled WGS sequence"/>
</dbReference>